<proteinExistence type="predicted"/>
<dbReference type="Gene3D" id="3.40.50.300">
    <property type="entry name" value="P-loop containing nucleotide triphosphate hydrolases"/>
    <property type="match status" value="1"/>
</dbReference>
<dbReference type="KEGG" id="eiv:EIN_524360"/>
<dbReference type="AlphaFoldDB" id="A0A0A1UGB6"/>
<dbReference type="SUPFAM" id="SSF52540">
    <property type="entry name" value="P-loop containing nucleoside triphosphate hydrolases"/>
    <property type="match status" value="1"/>
</dbReference>
<dbReference type="InterPro" id="IPR001806">
    <property type="entry name" value="Small_GTPase"/>
</dbReference>
<dbReference type="PROSITE" id="PS51419">
    <property type="entry name" value="RAB"/>
    <property type="match status" value="1"/>
</dbReference>
<dbReference type="GO" id="GO:0005525">
    <property type="term" value="F:GTP binding"/>
    <property type="evidence" value="ECO:0007669"/>
    <property type="project" value="InterPro"/>
</dbReference>
<dbReference type="EMBL" id="KB206368">
    <property type="protein sequence ID" value="ELP92498.1"/>
    <property type="molecule type" value="Genomic_DNA"/>
</dbReference>
<sequence length="125" mass="14336">MLFLQIVVFDPSDTVSFESVSERIECMRENTNDDIVCVIVSNKNDLTNKFITHEMTQVLCNKYNITLKTCSAATGDGVNELFQFVVDEFCQNVDLINGMIQQQVQYQRDIDLHKQTFNNSICNVI</sequence>
<dbReference type="GeneID" id="14891439"/>
<name>A0A0A1UGB6_ENTIV</name>
<evidence type="ECO:0000256" key="1">
    <source>
        <dbReference type="ARBA" id="ARBA00022741"/>
    </source>
</evidence>
<reference evidence="2 3" key="1">
    <citation type="submission" date="2012-10" db="EMBL/GenBank/DDBJ databases">
        <authorList>
            <person name="Zafar N."/>
            <person name="Inman J."/>
            <person name="Hall N."/>
            <person name="Lorenzi H."/>
            <person name="Caler E."/>
        </authorList>
    </citation>
    <scope>NUCLEOTIDE SEQUENCE [LARGE SCALE GENOMIC DNA]</scope>
    <source>
        <strain evidence="2 3">IP1</strain>
    </source>
</reference>
<dbReference type="Pfam" id="PF00071">
    <property type="entry name" value="Ras"/>
    <property type="match status" value="1"/>
</dbReference>
<keyword evidence="1" id="KW-0547">Nucleotide-binding</keyword>
<dbReference type="InterPro" id="IPR027417">
    <property type="entry name" value="P-loop_NTPase"/>
</dbReference>
<keyword evidence="3" id="KW-1185">Reference proteome</keyword>
<dbReference type="GO" id="GO:0003924">
    <property type="term" value="F:GTPase activity"/>
    <property type="evidence" value="ECO:0007669"/>
    <property type="project" value="InterPro"/>
</dbReference>
<organism evidence="2 3">
    <name type="scientific">Entamoeba invadens IP1</name>
    <dbReference type="NCBI Taxonomy" id="370355"/>
    <lineage>
        <taxon>Eukaryota</taxon>
        <taxon>Amoebozoa</taxon>
        <taxon>Evosea</taxon>
        <taxon>Archamoebae</taxon>
        <taxon>Mastigamoebida</taxon>
        <taxon>Entamoebidae</taxon>
        <taxon>Entamoeba</taxon>
    </lineage>
</organism>
<evidence type="ECO:0000313" key="2">
    <source>
        <dbReference type="EMBL" id="ELP92498.1"/>
    </source>
</evidence>
<dbReference type="Proteomes" id="UP000014680">
    <property type="component" value="Unassembled WGS sequence"/>
</dbReference>
<dbReference type="PANTHER" id="PTHR47978">
    <property type="match status" value="1"/>
</dbReference>
<gene>
    <name evidence="2" type="ORF">EIN_524360</name>
</gene>
<evidence type="ECO:0000313" key="3">
    <source>
        <dbReference type="Proteomes" id="UP000014680"/>
    </source>
</evidence>
<dbReference type="VEuPathDB" id="AmoebaDB:EIN_524360"/>
<protein>
    <submittedName>
        <fullName evidence="2">Uncharacterized protein</fullName>
    </submittedName>
</protein>
<dbReference type="RefSeq" id="XP_004259269.1">
    <property type="nucleotide sequence ID" value="XM_004259221.1"/>
</dbReference>
<accession>A0A0A1UGB6</accession>